<reference evidence="2 4" key="1">
    <citation type="journal article" date="2014" name="BMC Genomics">
        <title>Genome sequence of Anopheles sinensis provides insight into genetics basis of mosquito competence for malaria parasites.</title>
        <authorList>
            <person name="Zhou D."/>
            <person name="Zhang D."/>
            <person name="Ding G."/>
            <person name="Shi L."/>
            <person name="Hou Q."/>
            <person name="Ye Y."/>
            <person name="Xu Y."/>
            <person name="Zhou H."/>
            <person name="Xiong C."/>
            <person name="Li S."/>
            <person name="Yu J."/>
            <person name="Hong S."/>
            <person name="Yu X."/>
            <person name="Zou P."/>
            <person name="Chen C."/>
            <person name="Chang X."/>
            <person name="Wang W."/>
            <person name="Lv Y."/>
            <person name="Sun Y."/>
            <person name="Ma L."/>
            <person name="Shen B."/>
            <person name="Zhu C."/>
        </authorList>
    </citation>
    <scope>NUCLEOTIDE SEQUENCE [LARGE SCALE GENOMIC DNA]</scope>
</reference>
<dbReference type="EnsemblMetazoa" id="ASIC021570-RA">
    <property type="protein sequence ID" value="ASIC021570-PA"/>
    <property type="gene ID" value="ASIC021570"/>
</dbReference>
<accession>A0A084WSQ6</accession>
<name>A0A084WSQ6_ANOSI</name>
<dbReference type="EMBL" id="ATLV01026689">
    <property type="status" value="NOT_ANNOTATED_CDS"/>
    <property type="molecule type" value="Genomic_DNA"/>
</dbReference>
<evidence type="ECO:0000313" key="2">
    <source>
        <dbReference type="EMBL" id="KFB53250.1"/>
    </source>
</evidence>
<evidence type="ECO:0000313" key="3">
    <source>
        <dbReference type="EnsemblMetazoa" id="ASIC021570-PA"/>
    </source>
</evidence>
<protein>
    <submittedName>
        <fullName evidence="2 3">Uncharacterized protein</fullName>
    </submittedName>
</protein>
<keyword evidence="4" id="KW-1185">Reference proteome</keyword>
<proteinExistence type="predicted"/>
<organism evidence="2">
    <name type="scientific">Anopheles sinensis</name>
    <name type="common">Mosquito</name>
    <dbReference type="NCBI Taxonomy" id="74873"/>
    <lineage>
        <taxon>Eukaryota</taxon>
        <taxon>Metazoa</taxon>
        <taxon>Ecdysozoa</taxon>
        <taxon>Arthropoda</taxon>
        <taxon>Hexapoda</taxon>
        <taxon>Insecta</taxon>
        <taxon>Pterygota</taxon>
        <taxon>Neoptera</taxon>
        <taxon>Endopterygota</taxon>
        <taxon>Diptera</taxon>
        <taxon>Nematocera</taxon>
        <taxon>Culicoidea</taxon>
        <taxon>Culicidae</taxon>
        <taxon>Anophelinae</taxon>
        <taxon>Anopheles</taxon>
    </lineage>
</organism>
<gene>
    <name evidence="2" type="ORF">ZHAS_00021570</name>
</gene>
<evidence type="ECO:0000313" key="4">
    <source>
        <dbReference type="Proteomes" id="UP000030765"/>
    </source>
</evidence>
<dbReference type="Proteomes" id="UP000030765">
    <property type="component" value="Unassembled WGS sequence"/>
</dbReference>
<feature type="region of interest" description="Disordered" evidence="1">
    <location>
        <begin position="41"/>
        <end position="60"/>
    </location>
</feature>
<dbReference type="VEuPathDB" id="VectorBase:ASIC021570"/>
<dbReference type="EMBL" id="KE525417">
    <property type="protein sequence ID" value="KFB53250.1"/>
    <property type="molecule type" value="Genomic_DNA"/>
</dbReference>
<reference evidence="3" key="2">
    <citation type="submission" date="2020-05" db="UniProtKB">
        <authorList>
            <consortium name="EnsemblMetazoa"/>
        </authorList>
    </citation>
    <scope>IDENTIFICATION</scope>
</reference>
<feature type="compositionally biased region" description="Basic residues" evidence="1">
    <location>
        <begin position="47"/>
        <end position="60"/>
    </location>
</feature>
<evidence type="ECO:0000256" key="1">
    <source>
        <dbReference type="SAM" id="MobiDB-lite"/>
    </source>
</evidence>
<dbReference type="AlphaFoldDB" id="A0A084WSQ6"/>
<sequence>MAHGAFVPCSSLQHNVGGGAFHHTPDWTLPLGDKKYKWTMQREEKKHRPKKEKKSRFAKRWPKVHHLLQDDPLFDAAETDRTVMMVKGECLK</sequence>